<reference evidence="1 2" key="1">
    <citation type="submission" date="2013-01" db="EMBL/GenBank/DDBJ databases">
        <authorList>
            <person name="Hannick L."/>
            <person name="Zafar N."/>
            <person name="Lorenzi H."/>
            <person name="Ali I.A."/>
            <person name="Petri W.P."/>
            <person name="Caler E."/>
        </authorList>
    </citation>
    <scope>NUCLEOTIDE SEQUENCE [LARGE SCALE GENOMIC DNA]</scope>
    <source>
        <strain evidence="2">HM3:IMSS-B</strain>
    </source>
</reference>
<organism evidence="1 2">
    <name type="scientific">Entamoeba histolytica HM-1:IMSS-B</name>
    <dbReference type="NCBI Taxonomy" id="885319"/>
    <lineage>
        <taxon>Eukaryota</taxon>
        <taxon>Amoebozoa</taxon>
        <taxon>Evosea</taxon>
        <taxon>Archamoebae</taxon>
        <taxon>Mastigamoebida</taxon>
        <taxon>Entamoebidae</taxon>
        <taxon>Entamoeba</taxon>
    </lineage>
</organism>
<dbReference type="VEuPathDB" id="AmoebaDB:EHI8A_066870"/>
<evidence type="ECO:0000313" key="1">
    <source>
        <dbReference type="EMBL" id="EMH73264.1"/>
    </source>
</evidence>
<sequence>MIFNWCVTEEVKRYMIKYITEFTNKIMELDRIHSTYSVLKEPNFDDQPRLSFDVLGSNLFPMLSWDMEITYNKAEIGKNMILDSNGY</sequence>
<name>M3S370_ENTH1</name>
<accession>M3S370</accession>
<protein>
    <submittedName>
        <fullName evidence="1">Uncharacterized protein</fullName>
    </submittedName>
</protein>
<dbReference type="AlphaFoldDB" id="M3S370"/>
<proteinExistence type="predicted"/>
<dbReference type="Proteomes" id="UP000030781">
    <property type="component" value="Unassembled WGS sequence"/>
</dbReference>
<gene>
    <name evidence="1" type="ORF">EHI8A_066870</name>
</gene>
<dbReference type="EMBL" id="KB611333">
    <property type="protein sequence ID" value="EMH73264.1"/>
    <property type="molecule type" value="Genomic_DNA"/>
</dbReference>
<evidence type="ECO:0000313" key="2">
    <source>
        <dbReference type="Proteomes" id="UP000030781"/>
    </source>
</evidence>